<keyword evidence="2" id="KW-1185">Reference proteome</keyword>
<sequence>MPKNKKKASEFRPVKSVIVRGKEVECHNEHINVVLRRPLHYVLPYERLCIVQSLDDSKGWLALMISDTTLRWMDAGAPIEKRDINIASKFCAEVPRDPVNDIEVIRSSTIDIRRIEAEFTREEVDRKRTALADTSPKVPSAFSSSQPTRITQAMILKIGQLAYSTDVRATRLERSIPGMIDSAILVKLIPL</sequence>
<gene>
    <name evidence="1" type="ORF">H5410_021219</name>
</gene>
<dbReference type="AlphaFoldDB" id="A0A9J5ZBC1"/>
<dbReference type="Proteomes" id="UP000824120">
    <property type="component" value="Chromosome 4"/>
</dbReference>
<dbReference type="EMBL" id="JACXVP010000004">
    <property type="protein sequence ID" value="KAG5609938.1"/>
    <property type="molecule type" value="Genomic_DNA"/>
</dbReference>
<name>A0A9J5ZBC1_SOLCO</name>
<dbReference type="PANTHER" id="PTHR33180">
    <property type="entry name" value="PHOTOSYSTEM II CP43 REACTION CENTER PROTEIN"/>
    <property type="match status" value="1"/>
</dbReference>
<comment type="caution">
    <text evidence="1">The sequence shown here is derived from an EMBL/GenBank/DDBJ whole genome shotgun (WGS) entry which is preliminary data.</text>
</comment>
<evidence type="ECO:0000313" key="1">
    <source>
        <dbReference type="EMBL" id="KAG5609938.1"/>
    </source>
</evidence>
<accession>A0A9J5ZBC1</accession>
<evidence type="ECO:0000313" key="2">
    <source>
        <dbReference type="Proteomes" id="UP000824120"/>
    </source>
</evidence>
<organism evidence="1 2">
    <name type="scientific">Solanum commersonii</name>
    <name type="common">Commerson's wild potato</name>
    <name type="synonym">Commerson's nightshade</name>
    <dbReference type="NCBI Taxonomy" id="4109"/>
    <lineage>
        <taxon>Eukaryota</taxon>
        <taxon>Viridiplantae</taxon>
        <taxon>Streptophyta</taxon>
        <taxon>Embryophyta</taxon>
        <taxon>Tracheophyta</taxon>
        <taxon>Spermatophyta</taxon>
        <taxon>Magnoliopsida</taxon>
        <taxon>eudicotyledons</taxon>
        <taxon>Gunneridae</taxon>
        <taxon>Pentapetalae</taxon>
        <taxon>asterids</taxon>
        <taxon>lamiids</taxon>
        <taxon>Solanales</taxon>
        <taxon>Solanaceae</taxon>
        <taxon>Solanoideae</taxon>
        <taxon>Solaneae</taxon>
        <taxon>Solanum</taxon>
    </lineage>
</organism>
<reference evidence="1 2" key="1">
    <citation type="submission" date="2020-09" db="EMBL/GenBank/DDBJ databases">
        <title>De no assembly of potato wild relative species, Solanum commersonii.</title>
        <authorList>
            <person name="Cho K."/>
        </authorList>
    </citation>
    <scope>NUCLEOTIDE SEQUENCE [LARGE SCALE GENOMIC DNA]</scope>
    <source>
        <strain evidence="1">LZ3.2</strain>
        <tissue evidence="1">Leaf</tissue>
    </source>
</reference>
<protein>
    <submittedName>
        <fullName evidence="1">Uncharacterized protein</fullName>
    </submittedName>
</protein>
<proteinExistence type="predicted"/>
<dbReference type="PANTHER" id="PTHR33180:SF31">
    <property type="entry name" value="POLYPROTEIN PROTEIN"/>
    <property type="match status" value="1"/>
</dbReference>